<dbReference type="PATRIC" id="fig|159743.3.peg.5989"/>
<dbReference type="RefSeq" id="WP_044649008.1">
    <property type="nucleotide sequence ID" value="NZ_JTHP01000098.1"/>
</dbReference>
<feature type="domain" description="HAMP" evidence="9">
    <location>
        <begin position="227"/>
        <end position="278"/>
    </location>
</feature>
<evidence type="ECO:0000313" key="11">
    <source>
        <dbReference type="Proteomes" id="UP000032534"/>
    </source>
</evidence>
<accession>A0A0D7WVB7</accession>
<dbReference type="Pfam" id="PF00672">
    <property type="entry name" value="HAMP"/>
    <property type="match status" value="1"/>
</dbReference>
<feature type="transmembrane region" description="Helical" evidence="7">
    <location>
        <begin position="203"/>
        <end position="225"/>
    </location>
</feature>
<comment type="similarity">
    <text evidence="5">Belongs to the methyl-accepting chemotaxis (MCP) protein family.</text>
</comment>
<comment type="caution">
    <text evidence="10">The sequence shown here is derived from an EMBL/GenBank/DDBJ whole genome shotgun (WGS) entry which is preliminary data.</text>
</comment>
<dbReference type="SUPFAM" id="SSF58104">
    <property type="entry name" value="Methyl-accepting chemotaxis protein (MCP) signaling domain"/>
    <property type="match status" value="1"/>
</dbReference>
<evidence type="ECO:0000256" key="3">
    <source>
        <dbReference type="ARBA" id="ARBA00023136"/>
    </source>
</evidence>
<dbReference type="PANTHER" id="PTHR32089:SF114">
    <property type="entry name" value="METHYL-ACCEPTING CHEMOTAXIS PROTEIN MCPB"/>
    <property type="match status" value="1"/>
</dbReference>
<comment type="subcellular location">
    <subcellularLocation>
        <location evidence="1">Cell membrane</location>
    </subcellularLocation>
</comment>
<evidence type="ECO:0000256" key="7">
    <source>
        <dbReference type="SAM" id="Phobius"/>
    </source>
</evidence>
<dbReference type="GO" id="GO:0005886">
    <property type="term" value="C:plasma membrane"/>
    <property type="evidence" value="ECO:0007669"/>
    <property type="project" value="UniProtKB-SubCell"/>
</dbReference>
<dbReference type="PROSITE" id="PS50111">
    <property type="entry name" value="CHEMOTAXIS_TRANSDUC_2"/>
    <property type="match status" value="1"/>
</dbReference>
<dbReference type="CDD" id="cd11386">
    <property type="entry name" value="MCP_signal"/>
    <property type="match status" value="1"/>
</dbReference>
<name>A0A0D7WVB7_9BACL</name>
<keyword evidence="4 6" id="KW-0807">Transducer</keyword>
<gene>
    <name evidence="10" type="ORF">QD47_26910</name>
</gene>
<proteinExistence type="inferred from homology"/>
<keyword evidence="11" id="KW-1185">Reference proteome</keyword>
<evidence type="ECO:0000259" key="9">
    <source>
        <dbReference type="PROSITE" id="PS50885"/>
    </source>
</evidence>
<dbReference type="Gene3D" id="1.10.287.950">
    <property type="entry name" value="Methyl-accepting chemotaxis protein"/>
    <property type="match status" value="1"/>
</dbReference>
<evidence type="ECO:0000313" key="10">
    <source>
        <dbReference type="EMBL" id="KJD42663.1"/>
    </source>
</evidence>
<dbReference type="SMART" id="SM00283">
    <property type="entry name" value="MA"/>
    <property type="match status" value="1"/>
</dbReference>
<dbReference type="Proteomes" id="UP000032534">
    <property type="component" value="Unassembled WGS sequence"/>
</dbReference>
<keyword evidence="2" id="KW-1003">Cell membrane</keyword>
<dbReference type="OrthoDB" id="369835at2"/>
<evidence type="ECO:0000256" key="4">
    <source>
        <dbReference type="ARBA" id="ARBA00023224"/>
    </source>
</evidence>
<dbReference type="PROSITE" id="PS50885">
    <property type="entry name" value="HAMP"/>
    <property type="match status" value="1"/>
</dbReference>
<evidence type="ECO:0000256" key="1">
    <source>
        <dbReference type="ARBA" id="ARBA00004236"/>
    </source>
</evidence>
<dbReference type="InterPro" id="IPR004089">
    <property type="entry name" value="MCPsignal_dom"/>
</dbReference>
<dbReference type="SMART" id="SM00304">
    <property type="entry name" value="HAMP"/>
    <property type="match status" value="1"/>
</dbReference>
<evidence type="ECO:0000256" key="6">
    <source>
        <dbReference type="PROSITE-ProRule" id="PRU00284"/>
    </source>
</evidence>
<dbReference type="InterPro" id="IPR003660">
    <property type="entry name" value="HAMP_dom"/>
</dbReference>
<feature type="transmembrane region" description="Helical" evidence="7">
    <location>
        <begin position="16"/>
        <end position="37"/>
    </location>
</feature>
<protein>
    <submittedName>
        <fullName evidence="10">Chemotaxis protein</fullName>
    </submittedName>
</protein>
<dbReference type="PANTHER" id="PTHR32089">
    <property type="entry name" value="METHYL-ACCEPTING CHEMOTAXIS PROTEIN MCPB"/>
    <property type="match status" value="1"/>
</dbReference>
<keyword evidence="7" id="KW-1133">Transmembrane helix</keyword>
<evidence type="ECO:0000259" key="8">
    <source>
        <dbReference type="PROSITE" id="PS50111"/>
    </source>
</evidence>
<keyword evidence="7" id="KW-0812">Transmembrane</keyword>
<keyword evidence="3 7" id="KW-0472">Membrane</keyword>
<dbReference type="Gene3D" id="6.10.340.10">
    <property type="match status" value="1"/>
</dbReference>
<dbReference type="Pfam" id="PF00015">
    <property type="entry name" value="MCPsignal"/>
    <property type="match status" value="1"/>
</dbReference>
<dbReference type="CDD" id="cd06225">
    <property type="entry name" value="HAMP"/>
    <property type="match status" value="1"/>
</dbReference>
<sequence length="587" mass="64209">MKNLKWSTMSFFGKNLLISFLNIVLIGTILITSSYILQKNILTTQLQDQVKVLTKKWANDVDKTKVEQALTEKDYNGSVQQDLRKFLDSIHTFYPNVAQAYIFGTELKEGDQTSIIGVPTNLVQPFQDSKMNIGDMYPLPTANVNAVNEMLKSKESALSSFYTDDYGTWTTIVYPITDASGKITSAIYFDVDASSVPAGLQKLLLYGVSLLILFLAIFLTIQYLLVKRTLSPIRSLMKGIEEVSEGNLNVSIKTGQDDLGIINQKFNTMIKRINDTMVKVQDTTQEVTESAQELLSISEQNSNNTNVINSNIQEITQGLESQDHAALESSRAMNEMSTVIQTIAESSSSVADQAYSMEKRSVEGNQVAQKLSTQMDSISTTIESTVDSVNALQNRSNEISNIVSIITGIASQTNLLALNASIEAARVGEEGKGFAVVAGEVRNLAEQSQESARQIAELIGEIQKEIEQTVEGMSLGAKEVQVGLEVTRQTGEMFSEILNAANNVSSQIQEVSSATQQISASTQEMSATSDELSSTVSKTADSSKQIEHTIGEQAESMASIVKASDKLTLMSGELEELISFFKVNRKS</sequence>
<evidence type="ECO:0000256" key="2">
    <source>
        <dbReference type="ARBA" id="ARBA00022475"/>
    </source>
</evidence>
<dbReference type="GO" id="GO:0007165">
    <property type="term" value="P:signal transduction"/>
    <property type="evidence" value="ECO:0007669"/>
    <property type="project" value="UniProtKB-KW"/>
</dbReference>
<feature type="domain" description="Methyl-accepting transducer" evidence="8">
    <location>
        <begin position="297"/>
        <end position="533"/>
    </location>
</feature>
<dbReference type="EMBL" id="JTHP01000098">
    <property type="protein sequence ID" value="KJD42663.1"/>
    <property type="molecule type" value="Genomic_DNA"/>
</dbReference>
<reference evidence="10 11" key="1">
    <citation type="submission" date="2014-11" db="EMBL/GenBank/DDBJ databases">
        <title>Draft Genome Sequences of Paenibacillus polymyxa NRRL B-30509 and Paenibacillus terrae NRRL B-30644, Strains from a Poultry Environment that Produce Tridecaptin A and Paenicidins.</title>
        <authorList>
            <person name="van Belkum M.J."/>
            <person name="Lohans C.T."/>
            <person name="Vederas J.C."/>
        </authorList>
    </citation>
    <scope>NUCLEOTIDE SEQUENCE [LARGE SCALE GENOMIC DNA]</scope>
    <source>
        <strain evidence="10 11">NRRL B-30644</strain>
    </source>
</reference>
<organism evidence="10 11">
    <name type="scientific">Paenibacillus terrae</name>
    <dbReference type="NCBI Taxonomy" id="159743"/>
    <lineage>
        <taxon>Bacteria</taxon>
        <taxon>Bacillati</taxon>
        <taxon>Bacillota</taxon>
        <taxon>Bacilli</taxon>
        <taxon>Bacillales</taxon>
        <taxon>Paenibacillaceae</taxon>
        <taxon>Paenibacillus</taxon>
    </lineage>
</organism>
<dbReference type="AlphaFoldDB" id="A0A0D7WVB7"/>
<evidence type="ECO:0000256" key="5">
    <source>
        <dbReference type="ARBA" id="ARBA00029447"/>
    </source>
</evidence>